<evidence type="ECO:0000259" key="1">
    <source>
        <dbReference type="Pfam" id="PF04734"/>
    </source>
</evidence>
<proteinExistence type="predicted"/>
<accession>A0AA35S6Q7</accession>
<dbReference type="Pfam" id="PF04734">
    <property type="entry name" value="Ceramidase_alk"/>
    <property type="match status" value="1"/>
</dbReference>
<dbReference type="AlphaFoldDB" id="A0AA35S6Q7"/>
<name>A0AA35S6Q7_GEOBA</name>
<comment type="caution">
    <text evidence="2">The sequence shown here is derived from an EMBL/GenBank/DDBJ whole genome shotgun (WGS) entry which is preliminary data.</text>
</comment>
<feature type="domain" description="Neutral/alkaline non-lysosomal ceramidase N-terminal" evidence="1">
    <location>
        <begin position="5"/>
        <end position="231"/>
    </location>
</feature>
<dbReference type="EMBL" id="CASHTH010002081">
    <property type="protein sequence ID" value="CAI8024495.1"/>
    <property type="molecule type" value="Genomic_DNA"/>
</dbReference>
<gene>
    <name evidence="2" type="ORF">GBAR_LOCUS14220</name>
</gene>
<protein>
    <submittedName>
        <fullName evidence="2">Neutral ceramidase</fullName>
    </submittedName>
</protein>
<evidence type="ECO:0000313" key="3">
    <source>
        <dbReference type="Proteomes" id="UP001174909"/>
    </source>
</evidence>
<keyword evidence="3" id="KW-1185">Reference proteome</keyword>
<organism evidence="2 3">
    <name type="scientific">Geodia barretti</name>
    <name type="common">Barrett's horny sponge</name>
    <dbReference type="NCBI Taxonomy" id="519541"/>
    <lineage>
        <taxon>Eukaryota</taxon>
        <taxon>Metazoa</taxon>
        <taxon>Porifera</taxon>
        <taxon>Demospongiae</taxon>
        <taxon>Heteroscleromorpha</taxon>
        <taxon>Tetractinellida</taxon>
        <taxon>Astrophorina</taxon>
        <taxon>Geodiidae</taxon>
        <taxon>Geodia</taxon>
    </lineage>
</organism>
<reference evidence="2" key="1">
    <citation type="submission" date="2023-03" db="EMBL/GenBank/DDBJ databases">
        <authorList>
            <person name="Steffen K."/>
            <person name="Cardenas P."/>
        </authorList>
    </citation>
    <scope>NUCLEOTIDE SEQUENCE</scope>
</reference>
<dbReference type="InterPro" id="IPR031329">
    <property type="entry name" value="NEUT/ALK_ceramidase_N"/>
</dbReference>
<dbReference type="Proteomes" id="UP001174909">
    <property type="component" value="Unassembled WGS sequence"/>
</dbReference>
<evidence type="ECO:0000313" key="2">
    <source>
        <dbReference type="EMBL" id="CAI8024495.1"/>
    </source>
</evidence>
<sequence length="251" mass="26579">MGNLKVGAAKIDITPPLGCNMAGYAGRDSGSETIADALYAKAIVFDDGDTQAAIITNDLIGVEAIFVDHVRQTIEETTGIPAGNVMVSCSHTHFGPEVRASRSTSPDNPKNRIYANMLAQQLTTLTQLAQQRLQPARVGAGQGIADQVSYNRHTIRPDGSAQTNFRLPDPDSGLTFGPYDSTVRALRVDSVTGELAASLIHFACHPVTTTDRMYTISADYPGYAMEVVETGEGGTCLFGLGCAGNIVPYPA</sequence>